<accession>A0A3R8LPS6</accession>
<organism evidence="1 2">
    <name type="scientific">Lautropia dentalis</name>
    <dbReference type="NCBI Taxonomy" id="2490857"/>
    <lineage>
        <taxon>Bacteria</taxon>
        <taxon>Pseudomonadati</taxon>
        <taxon>Pseudomonadota</taxon>
        <taxon>Betaproteobacteria</taxon>
        <taxon>Burkholderiales</taxon>
        <taxon>Burkholderiaceae</taxon>
        <taxon>Lautropia</taxon>
    </lineage>
</organism>
<evidence type="ECO:0000313" key="2">
    <source>
        <dbReference type="Proteomes" id="UP000270261"/>
    </source>
</evidence>
<proteinExistence type="predicted"/>
<name>A0A3R8LPS6_9BURK</name>
<dbReference type="OrthoDB" id="9800445at2"/>
<dbReference type="AlphaFoldDB" id="A0A3R8LPS6"/>
<evidence type="ECO:0000313" key="1">
    <source>
        <dbReference type="EMBL" id="RRN45833.1"/>
    </source>
</evidence>
<dbReference type="RefSeq" id="WP_125095260.1">
    <property type="nucleotide sequence ID" value="NZ_RRUE01000001.1"/>
</dbReference>
<dbReference type="Proteomes" id="UP000270261">
    <property type="component" value="Unassembled WGS sequence"/>
</dbReference>
<protein>
    <submittedName>
        <fullName evidence="1">Uncharacterized protein</fullName>
    </submittedName>
</protein>
<reference evidence="1 2" key="1">
    <citation type="submission" date="2018-11" db="EMBL/GenBank/DDBJ databases">
        <title>Genome sequencing of Lautropia sp. KCOM 2505 (= ChDC F240).</title>
        <authorList>
            <person name="Kook J.-K."/>
            <person name="Park S.-N."/>
            <person name="Lim Y.K."/>
        </authorList>
    </citation>
    <scope>NUCLEOTIDE SEQUENCE [LARGE SCALE GENOMIC DNA]</scope>
    <source>
        <strain evidence="1 2">KCOM 2505</strain>
    </source>
</reference>
<sequence>MKNPISSRPLVLAGNALSVLIAATERAHKGLPTTIINTGGPLGGYFAGIDALGKRVDGGMVLYEFSSFAEPSHTPRLDSYDPMKRNDVGRFTGIIRRYVQSLQTTHAVSTPRMWVDGKLLPDMMLGNGIGALHHLSNSAAIHRELAVIDRQVHADVTPWHPANKAAWPLDGSAAEGWNRLPPGDIAFNADTVSRRIHGPTLHQTLFAPFARQVMNRDASHLMALYHRLPWLPMYWPQTLLASLTTHGKSGNLPPTVFNYPVQGTIAGLVQHLALLARNHSMIELIEAPIQRVRRTATHFVVDVAGRGEIVAKRLGWAMTPNRGMAAAGLEAPPENRDRLPLMLGFFRIAESQIWNVISVLHAVDDDTGIYRVTNSTACGTPTEDGCMQLVVEANPNRFMGHHGLSLLDENAAMHAMLKDLATMGIVAPGTRPEAFELKRFEGALPLPTRAAVETFLEARAQMVDALPGIEPMGAAAGPFAFGLSDQIVQGLQVAHRLDAARGTEREARTLQPLAETLAH</sequence>
<dbReference type="EMBL" id="RRUE01000001">
    <property type="protein sequence ID" value="RRN45833.1"/>
    <property type="molecule type" value="Genomic_DNA"/>
</dbReference>
<comment type="caution">
    <text evidence="1">The sequence shown here is derived from an EMBL/GenBank/DDBJ whole genome shotgun (WGS) entry which is preliminary data.</text>
</comment>
<gene>
    <name evidence="1" type="ORF">EHV23_06785</name>
</gene>
<keyword evidence="2" id="KW-1185">Reference proteome</keyword>